<dbReference type="AlphaFoldDB" id="A0AAW1PD04"/>
<evidence type="ECO:0000256" key="2">
    <source>
        <dbReference type="ARBA" id="ARBA00023186"/>
    </source>
</evidence>
<feature type="region of interest" description="Disordered" evidence="3">
    <location>
        <begin position="97"/>
        <end position="121"/>
    </location>
</feature>
<proteinExistence type="inferred from homology"/>
<dbReference type="EMBL" id="JALJOR010000013">
    <property type="protein sequence ID" value="KAK9806777.1"/>
    <property type="molecule type" value="Genomic_DNA"/>
</dbReference>
<protein>
    <recommendedName>
        <fullName evidence="6">Prefoldin subunit 2</fullName>
    </recommendedName>
</protein>
<dbReference type="InterPro" id="IPR002777">
    <property type="entry name" value="PFD_beta-like"/>
</dbReference>
<dbReference type="SUPFAM" id="SSF46579">
    <property type="entry name" value="Prefoldin"/>
    <property type="match status" value="1"/>
</dbReference>
<sequence length="121" mass="13502">MQRELTATASKIEELRGESQEHELVANTLKPLDPNRKCFRLIGSVLVERTVEEVVPAITSNQAQIDKLVGQLEKQFEHKEKELAAFQTKYKIRIKDEAGIDEPEPKGASSSSSQGVLVSKK</sequence>
<evidence type="ECO:0008006" key="6">
    <source>
        <dbReference type="Google" id="ProtNLM"/>
    </source>
</evidence>
<name>A0AAW1PD04_9CHLO</name>
<evidence type="ECO:0000256" key="1">
    <source>
        <dbReference type="ARBA" id="ARBA00008045"/>
    </source>
</evidence>
<evidence type="ECO:0000313" key="5">
    <source>
        <dbReference type="Proteomes" id="UP001489004"/>
    </source>
</evidence>
<dbReference type="InterPro" id="IPR027235">
    <property type="entry name" value="PFD2"/>
</dbReference>
<dbReference type="CDD" id="cd23163">
    <property type="entry name" value="Prefoldin_2"/>
    <property type="match status" value="1"/>
</dbReference>
<comment type="similarity">
    <text evidence="1">Belongs to the prefoldin subunit beta family.</text>
</comment>
<dbReference type="Proteomes" id="UP001489004">
    <property type="component" value="Unassembled WGS sequence"/>
</dbReference>
<evidence type="ECO:0000256" key="3">
    <source>
        <dbReference type="SAM" id="MobiDB-lite"/>
    </source>
</evidence>
<organism evidence="4 5">
    <name type="scientific">[Myrmecia] bisecta</name>
    <dbReference type="NCBI Taxonomy" id="41462"/>
    <lineage>
        <taxon>Eukaryota</taxon>
        <taxon>Viridiplantae</taxon>
        <taxon>Chlorophyta</taxon>
        <taxon>core chlorophytes</taxon>
        <taxon>Trebouxiophyceae</taxon>
        <taxon>Trebouxiales</taxon>
        <taxon>Trebouxiaceae</taxon>
        <taxon>Myrmecia</taxon>
    </lineage>
</organism>
<dbReference type="PANTHER" id="PTHR13303">
    <property type="entry name" value="PREFOLDIN SUBUNIT 2"/>
    <property type="match status" value="1"/>
</dbReference>
<dbReference type="FunFam" id="1.10.287.370:FF:000002">
    <property type="entry name" value="Prefoldin subunit 2"/>
    <property type="match status" value="1"/>
</dbReference>
<evidence type="ECO:0000313" key="4">
    <source>
        <dbReference type="EMBL" id="KAK9806777.1"/>
    </source>
</evidence>
<dbReference type="GO" id="GO:0016272">
    <property type="term" value="C:prefoldin complex"/>
    <property type="evidence" value="ECO:0007669"/>
    <property type="project" value="InterPro"/>
</dbReference>
<dbReference type="Pfam" id="PF01920">
    <property type="entry name" value="Prefoldin_2"/>
    <property type="match status" value="1"/>
</dbReference>
<dbReference type="GO" id="GO:0051082">
    <property type="term" value="F:unfolded protein binding"/>
    <property type="evidence" value="ECO:0007669"/>
    <property type="project" value="InterPro"/>
</dbReference>
<keyword evidence="2" id="KW-0143">Chaperone</keyword>
<dbReference type="GO" id="GO:0006457">
    <property type="term" value="P:protein folding"/>
    <property type="evidence" value="ECO:0007669"/>
    <property type="project" value="InterPro"/>
</dbReference>
<reference evidence="4 5" key="1">
    <citation type="journal article" date="2024" name="Nat. Commun.">
        <title>Phylogenomics reveals the evolutionary origins of lichenization in chlorophyte algae.</title>
        <authorList>
            <person name="Puginier C."/>
            <person name="Libourel C."/>
            <person name="Otte J."/>
            <person name="Skaloud P."/>
            <person name="Haon M."/>
            <person name="Grisel S."/>
            <person name="Petersen M."/>
            <person name="Berrin J.G."/>
            <person name="Delaux P.M."/>
            <person name="Dal Grande F."/>
            <person name="Keller J."/>
        </authorList>
    </citation>
    <scope>NUCLEOTIDE SEQUENCE [LARGE SCALE GENOMIC DNA]</scope>
    <source>
        <strain evidence="4 5">SAG 2043</strain>
    </source>
</reference>
<comment type="caution">
    <text evidence="4">The sequence shown here is derived from an EMBL/GenBank/DDBJ whole genome shotgun (WGS) entry which is preliminary data.</text>
</comment>
<gene>
    <name evidence="4" type="ORF">WJX72_002406</name>
</gene>
<dbReference type="GO" id="GO:0009409">
    <property type="term" value="P:response to cold"/>
    <property type="evidence" value="ECO:0007669"/>
    <property type="project" value="UniProtKB-ARBA"/>
</dbReference>
<dbReference type="Gene3D" id="1.10.287.370">
    <property type="match status" value="1"/>
</dbReference>
<accession>A0AAW1PD04</accession>
<keyword evidence="5" id="KW-1185">Reference proteome</keyword>
<dbReference type="InterPro" id="IPR009053">
    <property type="entry name" value="Prefoldin"/>
</dbReference>